<dbReference type="GO" id="GO:0005524">
    <property type="term" value="F:ATP binding"/>
    <property type="evidence" value="ECO:0007669"/>
    <property type="project" value="InterPro"/>
</dbReference>
<dbReference type="Pfam" id="PF14520">
    <property type="entry name" value="HHH_5"/>
    <property type="match status" value="1"/>
</dbReference>
<dbReference type="AlphaFoldDB" id="A0A1C4BWI5"/>
<dbReference type="GO" id="GO:0006281">
    <property type="term" value="P:DNA repair"/>
    <property type="evidence" value="ECO:0007669"/>
    <property type="project" value="UniProtKB-UniRule"/>
</dbReference>
<dbReference type="Pfam" id="PF07499">
    <property type="entry name" value="RuvA_C"/>
    <property type="match status" value="1"/>
</dbReference>
<accession>A0A1C4BWI5</accession>
<dbReference type="Gene3D" id="2.40.50.140">
    <property type="entry name" value="Nucleic acid-binding proteins"/>
    <property type="match status" value="1"/>
</dbReference>
<dbReference type="SUPFAM" id="SSF47781">
    <property type="entry name" value="RuvA domain 2-like"/>
    <property type="match status" value="1"/>
</dbReference>
<keyword evidence="4 6" id="KW-0233">DNA recombination</keyword>
<dbReference type="OrthoDB" id="5293449at2"/>
<dbReference type="SMART" id="SM00278">
    <property type="entry name" value="HhH1"/>
    <property type="match status" value="2"/>
</dbReference>
<dbReference type="Proteomes" id="UP000242818">
    <property type="component" value="Unassembled WGS sequence"/>
</dbReference>
<dbReference type="Gene3D" id="1.10.150.20">
    <property type="entry name" value="5' to 3' exonuclease, C-terminal subdomain"/>
    <property type="match status" value="1"/>
</dbReference>
<dbReference type="Pfam" id="PF01330">
    <property type="entry name" value="RuvA_N"/>
    <property type="match status" value="1"/>
</dbReference>
<evidence type="ECO:0000259" key="7">
    <source>
        <dbReference type="SMART" id="SM00278"/>
    </source>
</evidence>
<feature type="region of interest" description="Domain III" evidence="6">
    <location>
        <begin position="145"/>
        <end position="195"/>
    </location>
</feature>
<dbReference type="SUPFAM" id="SSF46929">
    <property type="entry name" value="DNA helicase RuvA subunit, C-terminal domain"/>
    <property type="match status" value="1"/>
</dbReference>
<dbReference type="STRING" id="1335309.GA0116948_103284"/>
<dbReference type="GO" id="GO:0009378">
    <property type="term" value="F:four-way junction helicase activity"/>
    <property type="evidence" value="ECO:0007669"/>
    <property type="project" value="InterPro"/>
</dbReference>
<comment type="caution">
    <text evidence="6">Lacks conserved residue(s) required for the propagation of feature annotation.</text>
</comment>
<dbReference type="InterPro" id="IPR012340">
    <property type="entry name" value="NA-bd_OB-fold"/>
</dbReference>
<dbReference type="InterPro" id="IPR003583">
    <property type="entry name" value="Hlx-hairpin-Hlx_DNA-bd_motif"/>
</dbReference>
<feature type="domain" description="Helix-hairpin-helix DNA-binding motif class 1" evidence="7">
    <location>
        <begin position="107"/>
        <end position="126"/>
    </location>
</feature>
<keyword evidence="3 6" id="KW-0238">DNA-binding</keyword>
<dbReference type="InterPro" id="IPR011114">
    <property type="entry name" value="RuvA_C"/>
</dbReference>
<sequence length="195" mass="21784">MIAYLSGKLAYKSPALLHLDVNGVGYEVQISLHTYSRIQALDHVKLLTFLHIKEDAHTLYGFFEEAEKTMFLALLSVSGIGANTARMMLSSLSPEDLQRAILMENERMLEGIKGIGVKTAKRIILELKDKLKKNKEDITYLSVSVHNTMEDDALNALVTLGIARNMAEQAIQKVMKANPQTQDLEELIKKALKSL</sequence>
<dbReference type="InterPro" id="IPR000085">
    <property type="entry name" value="RuvA"/>
</dbReference>
<keyword evidence="8" id="KW-0067">ATP-binding</keyword>
<keyword evidence="2 6" id="KW-0227">DNA damage</keyword>
<dbReference type="NCBIfam" id="TIGR00084">
    <property type="entry name" value="ruvA"/>
    <property type="match status" value="1"/>
</dbReference>
<keyword evidence="8" id="KW-0378">Hydrolase</keyword>
<keyword evidence="8" id="KW-0347">Helicase</keyword>
<organism evidence="8 9">
    <name type="scientific">Chitinophaga costaii</name>
    <dbReference type="NCBI Taxonomy" id="1335309"/>
    <lineage>
        <taxon>Bacteria</taxon>
        <taxon>Pseudomonadati</taxon>
        <taxon>Bacteroidota</taxon>
        <taxon>Chitinophagia</taxon>
        <taxon>Chitinophagales</taxon>
        <taxon>Chitinophagaceae</taxon>
        <taxon>Chitinophaga</taxon>
    </lineage>
</organism>
<dbReference type="CDD" id="cd14332">
    <property type="entry name" value="UBA_RuvA_C"/>
    <property type="match status" value="1"/>
</dbReference>
<dbReference type="HAMAP" id="MF_00031">
    <property type="entry name" value="DNA_HJ_migration_RuvA"/>
    <property type="match status" value="1"/>
</dbReference>
<feature type="domain" description="Helix-hairpin-helix DNA-binding motif class 1" evidence="7">
    <location>
        <begin position="72"/>
        <end position="91"/>
    </location>
</feature>
<dbReference type="Gene3D" id="1.10.8.10">
    <property type="entry name" value="DNA helicase RuvA subunit, C-terminal domain"/>
    <property type="match status" value="1"/>
</dbReference>
<dbReference type="InterPro" id="IPR013849">
    <property type="entry name" value="DNA_helicase_Holl-junc_RuvA_I"/>
</dbReference>
<dbReference type="EMBL" id="FMAR01000003">
    <property type="protein sequence ID" value="SCC11103.1"/>
    <property type="molecule type" value="Genomic_DNA"/>
</dbReference>
<comment type="similarity">
    <text evidence="6">Belongs to the RuvA family.</text>
</comment>
<evidence type="ECO:0000256" key="3">
    <source>
        <dbReference type="ARBA" id="ARBA00023125"/>
    </source>
</evidence>
<dbReference type="RefSeq" id="WP_089710289.1">
    <property type="nucleotide sequence ID" value="NZ_FMAR01000003.1"/>
</dbReference>
<comment type="domain">
    <text evidence="6">Has three domains with a flexible linker between the domains II and III and assumes an 'L' shape. Domain III is highly mobile and contacts RuvB.</text>
</comment>
<dbReference type="GO" id="GO:0009379">
    <property type="term" value="C:Holliday junction helicase complex"/>
    <property type="evidence" value="ECO:0007669"/>
    <property type="project" value="InterPro"/>
</dbReference>
<dbReference type="InterPro" id="IPR010994">
    <property type="entry name" value="RuvA_2-like"/>
</dbReference>
<keyword evidence="5 6" id="KW-0234">DNA repair</keyword>
<evidence type="ECO:0000313" key="9">
    <source>
        <dbReference type="Proteomes" id="UP000242818"/>
    </source>
</evidence>
<keyword evidence="8" id="KW-0547">Nucleotide-binding</keyword>
<comment type="subunit">
    <text evidence="6">Homotetramer. Forms an RuvA(8)-RuvB(12)-Holliday junction (HJ) complex. HJ DNA is sandwiched between 2 RuvA tetramers; dsDNA enters through RuvA and exits via RuvB. An RuvB hexamer assembles on each DNA strand where it exits the tetramer. Each RuvB hexamer is contacted by two RuvA subunits (via domain III) on 2 adjacent RuvB subunits; this complex drives branch migration. In the full resolvosome a probable DNA-RuvA(4)-RuvB(12)-RuvC(2) complex forms which resolves the HJ.</text>
</comment>
<dbReference type="SUPFAM" id="SSF50249">
    <property type="entry name" value="Nucleic acid-binding proteins"/>
    <property type="match status" value="1"/>
</dbReference>
<evidence type="ECO:0000256" key="1">
    <source>
        <dbReference type="ARBA" id="ARBA00022490"/>
    </source>
</evidence>
<evidence type="ECO:0000256" key="5">
    <source>
        <dbReference type="ARBA" id="ARBA00023204"/>
    </source>
</evidence>
<evidence type="ECO:0000256" key="4">
    <source>
        <dbReference type="ARBA" id="ARBA00023172"/>
    </source>
</evidence>
<protein>
    <recommendedName>
        <fullName evidence="6">Holliday junction branch migration complex subunit RuvA</fullName>
    </recommendedName>
</protein>
<dbReference type="GO" id="GO:0048476">
    <property type="term" value="C:Holliday junction resolvase complex"/>
    <property type="evidence" value="ECO:0007669"/>
    <property type="project" value="UniProtKB-UniRule"/>
</dbReference>
<name>A0A1C4BWI5_9BACT</name>
<comment type="subcellular location">
    <subcellularLocation>
        <location evidence="6">Cytoplasm</location>
    </subcellularLocation>
</comment>
<evidence type="ECO:0000256" key="6">
    <source>
        <dbReference type="HAMAP-Rule" id="MF_00031"/>
    </source>
</evidence>
<gene>
    <name evidence="6" type="primary">ruvA</name>
    <name evidence="8" type="ORF">GA0116948_103284</name>
</gene>
<reference evidence="8 9" key="1">
    <citation type="submission" date="2016-08" db="EMBL/GenBank/DDBJ databases">
        <authorList>
            <person name="Seilhamer J.J."/>
        </authorList>
    </citation>
    <scope>NUCLEOTIDE SEQUENCE [LARGE SCALE GENOMIC DNA]</scope>
    <source>
        <strain evidence="8 9">A37T2</strain>
    </source>
</reference>
<proteinExistence type="inferred from homology"/>
<dbReference type="GO" id="GO:0005737">
    <property type="term" value="C:cytoplasm"/>
    <property type="evidence" value="ECO:0007669"/>
    <property type="project" value="UniProtKB-SubCell"/>
</dbReference>
<keyword evidence="1 6" id="KW-0963">Cytoplasm</keyword>
<dbReference type="InterPro" id="IPR036267">
    <property type="entry name" value="RuvA_C_sf"/>
</dbReference>
<dbReference type="GO" id="GO:0000400">
    <property type="term" value="F:four-way junction DNA binding"/>
    <property type="evidence" value="ECO:0007669"/>
    <property type="project" value="UniProtKB-UniRule"/>
</dbReference>
<evidence type="ECO:0000256" key="2">
    <source>
        <dbReference type="ARBA" id="ARBA00022763"/>
    </source>
</evidence>
<comment type="function">
    <text evidence="6">The RuvA-RuvB-RuvC complex processes Holliday junction (HJ) DNA during genetic recombination and DNA repair, while the RuvA-RuvB complex plays an important role in the rescue of blocked DNA replication forks via replication fork reversal (RFR). RuvA specifically binds to HJ cruciform DNA, conferring on it an open structure. The RuvB hexamer acts as an ATP-dependent pump, pulling dsDNA into and through the RuvAB complex. HJ branch migration allows RuvC to scan DNA until it finds its consensus sequence, where it cleaves and resolves the cruciform DNA.</text>
</comment>
<keyword evidence="9" id="KW-1185">Reference proteome</keyword>
<evidence type="ECO:0000313" key="8">
    <source>
        <dbReference type="EMBL" id="SCC11103.1"/>
    </source>
</evidence>
<dbReference type="GO" id="GO:0006310">
    <property type="term" value="P:DNA recombination"/>
    <property type="evidence" value="ECO:0007669"/>
    <property type="project" value="UniProtKB-UniRule"/>
</dbReference>